<name>A0ABY6GLI6_9CAUD</name>
<keyword evidence="2" id="KW-1185">Reference proteome</keyword>
<accession>A0ABY6GLI6</accession>
<dbReference type="EMBL" id="OP413838">
    <property type="protein sequence ID" value="UYL64867.1"/>
    <property type="molecule type" value="Genomic_DNA"/>
</dbReference>
<organism evidence="1 2">
    <name type="scientific">Methanophagales virus PBV299</name>
    <dbReference type="NCBI Taxonomy" id="2987730"/>
    <lineage>
        <taxon>Viruses</taxon>
        <taxon>Duplodnaviria</taxon>
        <taxon>Heunggongvirae</taxon>
        <taxon>Uroviricota</taxon>
        <taxon>Caudoviricetes</taxon>
        <taxon>Nakonvirales</taxon>
        <taxon>Ahpuchviridae</taxon>
        <taxon>Kisinvirus</taxon>
        <taxon>Kisinvirus pescaderoense</taxon>
    </lineage>
</organism>
<protein>
    <submittedName>
        <fullName evidence="1">Uncharacterized protein</fullName>
    </submittedName>
</protein>
<evidence type="ECO:0000313" key="2">
    <source>
        <dbReference type="Proteomes" id="UP001156193"/>
    </source>
</evidence>
<proteinExistence type="predicted"/>
<reference evidence="1 2" key="1">
    <citation type="submission" date="2022-09" db="EMBL/GenBank/DDBJ databases">
        <title>Evolutionary Diversification of Methanotrophic Ca. Methanophagales (ANME-1) and Their Expansive Virome.</title>
        <authorList>
            <person name="Laso-Perez R."/>
            <person name="Wu F."/>
            <person name="Cremiere A."/>
            <person name="Speth D."/>
            <person name="Magyar J.S."/>
            <person name="Krupovic M."/>
            <person name="Orphan V.J."/>
        </authorList>
    </citation>
    <scope>NUCLEOTIDE SEQUENCE [LARGE SCALE GENOMIC DNA]</scope>
    <source>
        <strain evidence="1">PBV299</strain>
    </source>
</reference>
<dbReference type="Proteomes" id="UP001156193">
    <property type="component" value="Segment"/>
</dbReference>
<sequence>MIMLWKNILLVIVDLCVSVSLSDKKDRESVMSQETSDSLFVLNLAS</sequence>
<evidence type="ECO:0000313" key="1">
    <source>
        <dbReference type="EMBL" id="UYL64867.1"/>
    </source>
</evidence>
<gene>
    <name evidence="1" type="ORF">OFDIEDLO_00071</name>
</gene>